<dbReference type="InterPro" id="IPR010903">
    <property type="entry name" value="DUF1517"/>
</dbReference>
<dbReference type="AlphaFoldDB" id="A0A2P2PJ88"/>
<feature type="signal peptide" evidence="2">
    <location>
        <begin position="1"/>
        <end position="31"/>
    </location>
</feature>
<evidence type="ECO:0000256" key="2">
    <source>
        <dbReference type="SAM" id="SignalP"/>
    </source>
</evidence>
<keyword evidence="1" id="KW-1133">Transmembrane helix</keyword>
<proteinExistence type="predicted"/>
<reference evidence="3" key="1">
    <citation type="submission" date="2018-02" db="EMBL/GenBank/DDBJ databases">
        <title>Rhizophora mucronata_Transcriptome.</title>
        <authorList>
            <person name="Meera S.P."/>
            <person name="Sreeshan A."/>
            <person name="Augustine A."/>
        </authorList>
    </citation>
    <scope>NUCLEOTIDE SEQUENCE</scope>
    <source>
        <tissue evidence="3">Leaf</tissue>
    </source>
</reference>
<evidence type="ECO:0000256" key="1">
    <source>
        <dbReference type="SAM" id="Phobius"/>
    </source>
</evidence>
<organism evidence="3">
    <name type="scientific">Rhizophora mucronata</name>
    <name type="common">Asiatic mangrove</name>
    <dbReference type="NCBI Taxonomy" id="61149"/>
    <lineage>
        <taxon>Eukaryota</taxon>
        <taxon>Viridiplantae</taxon>
        <taxon>Streptophyta</taxon>
        <taxon>Embryophyta</taxon>
        <taxon>Tracheophyta</taxon>
        <taxon>Spermatophyta</taxon>
        <taxon>Magnoliopsida</taxon>
        <taxon>eudicotyledons</taxon>
        <taxon>Gunneridae</taxon>
        <taxon>Pentapetalae</taxon>
        <taxon>rosids</taxon>
        <taxon>fabids</taxon>
        <taxon>Malpighiales</taxon>
        <taxon>Rhizophoraceae</taxon>
        <taxon>Rhizophora</taxon>
    </lineage>
</organism>
<feature type="transmembrane region" description="Helical" evidence="1">
    <location>
        <begin position="100"/>
        <end position="119"/>
    </location>
</feature>
<feature type="chain" id="PRO_5015201348" evidence="2">
    <location>
        <begin position="32"/>
        <end position="307"/>
    </location>
</feature>
<dbReference type="Pfam" id="PF07466">
    <property type="entry name" value="DUF1517"/>
    <property type="match status" value="1"/>
</dbReference>
<dbReference type="EMBL" id="GGEC01074278">
    <property type="protein sequence ID" value="MBX54762.1"/>
    <property type="molecule type" value="Transcribed_RNA"/>
</dbReference>
<protein>
    <submittedName>
        <fullName evidence="3">Uncharacterized protein</fullName>
    </submittedName>
</protein>
<dbReference type="PANTHER" id="PTHR33975:SF8">
    <property type="match status" value="1"/>
</dbReference>
<dbReference type="InterPro" id="IPR053023">
    <property type="entry name" value="FLAP_modulator"/>
</dbReference>
<keyword evidence="2" id="KW-0732">Signal</keyword>
<dbReference type="PANTHER" id="PTHR33975">
    <property type="entry name" value="MYELIN-ASSOCIATED OLIGODENDROCYTE BASIC PROTEIN"/>
    <property type="match status" value="1"/>
</dbReference>
<dbReference type="PIRSF" id="PIRSF037221">
    <property type="entry name" value="DUF1517"/>
    <property type="match status" value="1"/>
</dbReference>
<sequence>MAIEMASPKPIILVVLPLLLLLCLSLTVAFAASGGRMGGDSFSDPPPSSSDSSHLDARHYYQDHYHHHSHYGGYNGYAEQRWLVDENEKREGSEKVDSSWSGGVFAVFTAGAVSLFVYLDYLKNRGSVIMVQVGLLGKASSLQKELNKISKTAETSSSKGWHNILIDTTVALLRHPDYFVSGYSSITSYWRAESVEKRFKELLGEEREKFDMESLVNVNNVRMQSAVIPTASKLGKNYIVVTLLVAAKGIHKIPAIRIADDMKDALRSLSISSSKLLAVEVLWTPQDENDTLSEQELLEKYHLLRPI</sequence>
<name>A0A2P2PJ88_RHIMU</name>
<keyword evidence="1" id="KW-0812">Transmembrane</keyword>
<evidence type="ECO:0000313" key="3">
    <source>
        <dbReference type="EMBL" id="MBX54762.1"/>
    </source>
</evidence>
<accession>A0A2P2PJ88</accession>
<keyword evidence="1" id="KW-0472">Membrane</keyword>
<dbReference type="GO" id="GO:0009507">
    <property type="term" value="C:chloroplast"/>
    <property type="evidence" value="ECO:0007669"/>
    <property type="project" value="TreeGrafter"/>
</dbReference>